<reference evidence="13" key="1">
    <citation type="submission" date="2023-01" db="EMBL/GenBank/DDBJ databases">
        <title>Exophiala dermititidis isolated from Cystic Fibrosis Patient.</title>
        <authorList>
            <person name="Kurbessoian T."/>
            <person name="Crocker A."/>
            <person name="Murante D."/>
            <person name="Hogan D.A."/>
            <person name="Stajich J.E."/>
        </authorList>
    </citation>
    <scope>NUCLEOTIDE SEQUENCE</scope>
    <source>
        <strain evidence="13">Ex8</strain>
    </source>
</reference>
<gene>
    <name evidence="13" type="ORF">HRR80_003056</name>
</gene>
<evidence type="ECO:0000256" key="12">
    <source>
        <dbReference type="SAM" id="Coils"/>
    </source>
</evidence>
<evidence type="ECO:0000256" key="6">
    <source>
        <dbReference type="ARBA" id="ARBA00022989"/>
    </source>
</evidence>
<dbReference type="GO" id="GO:0042407">
    <property type="term" value="P:cristae formation"/>
    <property type="evidence" value="ECO:0007669"/>
    <property type="project" value="InterPro"/>
</dbReference>
<keyword evidence="8 11" id="KW-0472">Membrane</keyword>
<comment type="similarity">
    <text evidence="3 11">Belongs to the MICOS complex subunit Mic12 family.</text>
</comment>
<keyword evidence="6 11" id="KW-1133">Transmembrane helix</keyword>
<dbReference type="EMBL" id="JAJGCB010000004">
    <property type="protein sequence ID" value="KAJ8993015.1"/>
    <property type="molecule type" value="Genomic_DNA"/>
</dbReference>
<keyword evidence="7 11" id="KW-0496">Mitochondrion</keyword>
<evidence type="ECO:0000256" key="10">
    <source>
        <dbReference type="ARBA" id="ARBA00032985"/>
    </source>
</evidence>
<feature type="coiled-coil region" evidence="12">
    <location>
        <begin position="107"/>
        <end position="134"/>
    </location>
</feature>
<feature type="transmembrane region" description="Helical" evidence="11">
    <location>
        <begin position="6"/>
        <end position="24"/>
    </location>
</feature>
<dbReference type="InterPro" id="IPR031463">
    <property type="entry name" value="Mic12"/>
</dbReference>
<evidence type="ECO:0000313" key="14">
    <source>
        <dbReference type="Proteomes" id="UP001161757"/>
    </source>
</evidence>
<keyword evidence="12" id="KW-0175">Coiled coil</keyword>
<dbReference type="AlphaFoldDB" id="A0AAN6IVY6"/>
<evidence type="ECO:0000256" key="8">
    <source>
        <dbReference type="ARBA" id="ARBA00023136"/>
    </source>
</evidence>
<evidence type="ECO:0000256" key="1">
    <source>
        <dbReference type="ARBA" id="ARBA00002689"/>
    </source>
</evidence>
<evidence type="ECO:0000256" key="3">
    <source>
        <dbReference type="ARBA" id="ARBA00009188"/>
    </source>
</evidence>
<evidence type="ECO:0000256" key="4">
    <source>
        <dbReference type="ARBA" id="ARBA00018170"/>
    </source>
</evidence>
<protein>
    <recommendedName>
        <fullName evidence="4 11">MICOS complex subunit MIC12</fullName>
    </recommendedName>
    <alternativeName>
        <fullName evidence="10 11">Altered inheritance of mitochondria protein 5, mitochondrial</fullName>
    </alternativeName>
    <alternativeName>
        <fullName evidence="9 11">Found in mitochondrial proteome protein 51</fullName>
    </alternativeName>
</protein>
<evidence type="ECO:0000256" key="2">
    <source>
        <dbReference type="ARBA" id="ARBA00004370"/>
    </source>
</evidence>
<evidence type="ECO:0000313" key="13">
    <source>
        <dbReference type="EMBL" id="KAJ8993015.1"/>
    </source>
</evidence>
<dbReference type="GO" id="GO:0044284">
    <property type="term" value="C:mitochondrial crista junction"/>
    <property type="evidence" value="ECO:0007669"/>
    <property type="project" value="InterPro"/>
</dbReference>
<evidence type="ECO:0000256" key="5">
    <source>
        <dbReference type="ARBA" id="ARBA00022692"/>
    </source>
</evidence>
<dbReference type="Pfam" id="PF17050">
    <property type="entry name" value="AIM5"/>
    <property type="match status" value="1"/>
</dbReference>
<comment type="subcellular location">
    <subcellularLocation>
        <location evidence="2">Membrane</location>
    </subcellularLocation>
    <subcellularLocation>
        <location evidence="11">Mitochondrion inner membrane</location>
        <topology evidence="11">Single-pass membrane protein</topology>
    </subcellularLocation>
</comment>
<proteinExistence type="inferred from homology"/>
<evidence type="ECO:0000256" key="11">
    <source>
        <dbReference type="RuleBase" id="RU363010"/>
    </source>
</evidence>
<evidence type="ECO:0000256" key="9">
    <source>
        <dbReference type="ARBA" id="ARBA00032159"/>
    </source>
</evidence>
<evidence type="ECO:0000256" key="7">
    <source>
        <dbReference type="ARBA" id="ARBA00023128"/>
    </source>
</evidence>
<dbReference type="GO" id="GO:0061617">
    <property type="term" value="C:MICOS complex"/>
    <property type="evidence" value="ECO:0007669"/>
    <property type="project" value="UniProtKB-UniRule"/>
</dbReference>
<sequence>MGFTTGFLGGLTLTYSILYYSLYVHRANRSVQRTLVSQSATLLNSAVDPPPELPDPPAYEVRKAGLAEELKDRWNSEIEKLVHNFQETDWAEKRALLEEQVVAAWRKVKSSDSAHELESKARELEQRVKDTVTAGTEKVKDTVAREAELVKNALAHETGKVKDAVARETDKALTAAEDKVKDQTPTREKRLLEL</sequence>
<organism evidence="13 14">
    <name type="scientific">Exophiala dermatitidis</name>
    <name type="common">Black yeast-like fungus</name>
    <name type="synonym">Wangiella dermatitidis</name>
    <dbReference type="NCBI Taxonomy" id="5970"/>
    <lineage>
        <taxon>Eukaryota</taxon>
        <taxon>Fungi</taxon>
        <taxon>Dikarya</taxon>
        <taxon>Ascomycota</taxon>
        <taxon>Pezizomycotina</taxon>
        <taxon>Eurotiomycetes</taxon>
        <taxon>Chaetothyriomycetidae</taxon>
        <taxon>Chaetothyriales</taxon>
        <taxon>Herpotrichiellaceae</taxon>
        <taxon>Exophiala</taxon>
    </lineage>
</organism>
<keyword evidence="5 11" id="KW-0812">Transmembrane</keyword>
<comment type="subunit">
    <text evidence="11">Component of the mitochondrial contact site and cristae organizing system (MICOS) complex.</text>
</comment>
<keyword evidence="11" id="KW-0999">Mitochondrion inner membrane</keyword>
<name>A0AAN6IVY6_EXODE</name>
<accession>A0AAN6IVY6</accession>
<comment type="caution">
    <text evidence="13">The sequence shown here is derived from an EMBL/GenBank/DDBJ whole genome shotgun (WGS) entry which is preliminary data.</text>
</comment>
<dbReference type="Proteomes" id="UP001161757">
    <property type="component" value="Unassembled WGS sequence"/>
</dbReference>
<comment type="function">
    <text evidence="1 11">Component of the MICOS complex, a large protein complex of the mitochondrial inner membrane that plays crucial roles in the maintenance of crista junctions, inner membrane architecture, and formation of contact sites to the outer membrane.</text>
</comment>